<evidence type="ECO:0000256" key="1">
    <source>
        <dbReference type="ARBA" id="ARBA00022598"/>
    </source>
</evidence>
<feature type="domain" description="Glutathionylspermidine synthase pre-ATP-grasp-like" evidence="6">
    <location>
        <begin position="13"/>
        <end position="398"/>
    </location>
</feature>
<gene>
    <name evidence="7" type="ORF">GCM10007140_19390</name>
</gene>
<keyword evidence="8" id="KW-1185">Reference proteome</keyword>
<evidence type="ECO:0000313" key="8">
    <source>
        <dbReference type="Proteomes" id="UP000605259"/>
    </source>
</evidence>
<keyword evidence="3" id="KW-0547">Nucleotide-binding</keyword>
<dbReference type="InterPro" id="IPR005494">
    <property type="entry name" value="GSPS_pre-ATP-grasp-like_dom"/>
</dbReference>
<keyword evidence="2" id="KW-0479">Metal-binding</keyword>
<dbReference type="RefSeq" id="WP_188388161.1">
    <property type="nucleotide sequence ID" value="NZ_BMFK01000001.1"/>
</dbReference>
<dbReference type="GO" id="GO:0016874">
    <property type="term" value="F:ligase activity"/>
    <property type="evidence" value="ECO:0007669"/>
    <property type="project" value="UniProtKB-KW"/>
</dbReference>
<evidence type="ECO:0000256" key="3">
    <source>
        <dbReference type="ARBA" id="ARBA00022741"/>
    </source>
</evidence>
<name>A0A917EQ16_9BACI</name>
<evidence type="ECO:0000256" key="5">
    <source>
        <dbReference type="ARBA" id="ARBA00022842"/>
    </source>
</evidence>
<comment type="caution">
    <text evidence="7">The sequence shown here is derived from an EMBL/GenBank/DDBJ whole genome shotgun (WGS) entry which is preliminary data.</text>
</comment>
<reference evidence="7" key="2">
    <citation type="submission" date="2020-09" db="EMBL/GenBank/DDBJ databases">
        <authorList>
            <person name="Sun Q."/>
            <person name="Zhou Y."/>
        </authorList>
    </citation>
    <scope>NUCLEOTIDE SEQUENCE</scope>
    <source>
        <strain evidence="7">CGMCC 1.12698</strain>
    </source>
</reference>
<keyword evidence="5" id="KW-0460">Magnesium</keyword>
<keyword evidence="4" id="KW-0067">ATP-binding</keyword>
<dbReference type="InterPro" id="IPR016185">
    <property type="entry name" value="PreATP-grasp_dom_sf"/>
</dbReference>
<organism evidence="7 8">
    <name type="scientific">Priestia taiwanensis</name>
    <dbReference type="NCBI Taxonomy" id="1347902"/>
    <lineage>
        <taxon>Bacteria</taxon>
        <taxon>Bacillati</taxon>
        <taxon>Bacillota</taxon>
        <taxon>Bacilli</taxon>
        <taxon>Bacillales</taxon>
        <taxon>Bacillaceae</taxon>
        <taxon>Priestia</taxon>
    </lineage>
</organism>
<evidence type="ECO:0000313" key="7">
    <source>
        <dbReference type="EMBL" id="GGE69460.1"/>
    </source>
</evidence>
<evidence type="ECO:0000256" key="4">
    <source>
        <dbReference type="ARBA" id="ARBA00022840"/>
    </source>
</evidence>
<proteinExistence type="predicted"/>
<protein>
    <submittedName>
        <fullName evidence="7">Glutathionylspermidine synthase</fullName>
    </submittedName>
</protein>
<dbReference type="AlphaFoldDB" id="A0A917EQ16"/>
<dbReference type="EMBL" id="BMFK01000001">
    <property type="protein sequence ID" value="GGE69460.1"/>
    <property type="molecule type" value="Genomic_DNA"/>
</dbReference>
<sequence length="405" mass="46320">MHEIERKKLYEGILNFWYDLYGEPYALYDKDLLSSKQHTTLKLATKRVSALFYKMTTLLQHVHDDTLLEMGYPKASLHFIKKSSALAPSVIARLDFVADGNTFKVLELNSDTPTFIKECFHVNGKVCEAFSVEDVNEGEEAVLQRAIEHAITSVTTDGYVVFTSHEDDVEDRETVLYLQQLCRYPSRYVPLHKLQLIEGEGLFDELGQKIDVLYRQTFPIESLLLDKTEAGEPLGEMLLQLVCDGTLHFINPPSAFLLQNKAVQAIIWGLHEEGNTFFTEEEHQWIQEYFLPTYLEADEFVRTNTKYVKKPLYGREGDTVEIYDGAGTKVLEEKQKTYEEYGFIYQQFASLPKIEVNVNGTKKTLHQMFGSFVLHGKESAIGCRVGGQITNNLSYFLPVGREKSC</sequence>
<dbReference type="GO" id="GO:0005524">
    <property type="term" value="F:ATP binding"/>
    <property type="evidence" value="ECO:0007669"/>
    <property type="project" value="UniProtKB-KW"/>
</dbReference>
<keyword evidence="1" id="KW-0436">Ligase</keyword>
<dbReference type="SUPFAM" id="SSF52440">
    <property type="entry name" value="PreATP-grasp domain"/>
    <property type="match status" value="1"/>
</dbReference>
<dbReference type="SUPFAM" id="SSF56059">
    <property type="entry name" value="Glutathione synthetase ATP-binding domain-like"/>
    <property type="match status" value="1"/>
</dbReference>
<dbReference type="Gene3D" id="3.30.1490.330">
    <property type="match status" value="1"/>
</dbReference>
<evidence type="ECO:0000259" key="6">
    <source>
        <dbReference type="Pfam" id="PF03738"/>
    </source>
</evidence>
<dbReference type="GO" id="GO:0046872">
    <property type="term" value="F:metal ion binding"/>
    <property type="evidence" value="ECO:0007669"/>
    <property type="project" value="UniProtKB-KW"/>
</dbReference>
<accession>A0A917EQ16</accession>
<reference evidence="7" key="1">
    <citation type="journal article" date="2014" name="Int. J. Syst. Evol. Microbiol.">
        <title>Complete genome sequence of Corynebacterium casei LMG S-19264T (=DSM 44701T), isolated from a smear-ripened cheese.</title>
        <authorList>
            <consortium name="US DOE Joint Genome Institute (JGI-PGF)"/>
            <person name="Walter F."/>
            <person name="Albersmeier A."/>
            <person name="Kalinowski J."/>
            <person name="Ruckert C."/>
        </authorList>
    </citation>
    <scope>NUCLEOTIDE SEQUENCE</scope>
    <source>
        <strain evidence="7">CGMCC 1.12698</strain>
    </source>
</reference>
<dbReference type="Pfam" id="PF03738">
    <property type="entry name" value="GSP_synth"/>
    <property type="match status" value="1"/>
</dbReference>
<evidence type="ECO:0000256" key="2">
    <source>
        <dbReference type="ARBA" id="ARBA00022723"/>
    </source>
</evidence>
<dbReference type="Proteomes" id="UP000605259">
    <property type="component" value="Unassembled WGS sequence"/>
</dbReference>